<organism evidence="1 2">
    <name type="scientific">Desulfococcus multivorans DSM 2059</name>
    <dbReference type="NCBI Taxonomy" id="1121405"/>
    <lineage>
        <taxon>Bacteria</taxon>
        <taxon>Pseudomonadati</taxon>
        <taxon>Thermodesulfobacteriota</taxon>
        <taxon>Desulfobacteria</taxon>
        <taxon>Desulfobacterales</taxon>
        <taxon>Desulfococcaceae</taxon>
        <taxon>Desulfococcus</taxon>
    </lineage>
</organism>
<reference evidence="1 2" key="1">
    <citation type="journal article" date="2013" name="Genome Announc.">
        <title>Draft genome sequences for three mercury-methylating, sulfate-reducing bacteria.</title>
        <authorList>
            <person name="Brown S.D."/>
            <person name="Hurt R.A.Jr."/>
            <person name="Gilmour C.C."/>
            <person name="Elias D.A."/>
        </authorList>
    </citation>
    <scope>NUCLEOTIDE SEQUENCE [LARGE SCALE GENOMIC DNA]</scope>
    <source>
        <strain evidence="1 2">DSM 2059</strain>
    </source>
</reference>
<protein>
    <submittedName>
        <fullName evidence="1">Uncharacterized protein</fullName>
    </submittedName>
</protein>
<evidence type="ECO:0000313" key="2">
    <source>
        <dbReference type="Proteomes" id="UP000014977"/>
    </source>
</evidence>
<dbReference type="Proteomes" id="UP000014977">
    <property type="component" value="Unassembled WGS sequence"/>
</dbReference>
<name>S7TCF1_DESML</name>
<accession>S7TCF1</accession>
<proteinExistence type="predicted"/>
<dbReference type="EMBL" id="ATHJ01000119">
    <property type="protein sequence ID" value="EPR34210.1"/>
    <property type="molecule type" value="Genomic_DNA"/>
</dbReference>
<evidence type="ECO:0000313" key="1">
    <source>
        <dbReference type="EMBL" id="EPR34210.1"/>
    </source>
</evidence>
<dbReference type="AlphaFoldDB" id="S7TCF1"/>
<keyword evidence="2" id="KW-1185">Reference proteome</keyword>
<gene>
    <name evidence="1" type="ORF">dsmv_3422</name>
</gene>
<sequence>MPKITVPEHSSFVNKTVDKLFPTMPYTLPLYTIEGGCE</sequence>
<comment type="caution">
    <text evidence="1">The sequence shown here is derived from an EMBL/GenBank/DDBJ whole genome shotgun (WGS) entry which is preliminary data.</text>
</comment>